<dbReference type="PANTHER" id="PTHR33332">
    <property type="entry name" value="REVERSE TRANSCRIPTASE DOMAIN-CONTAINING PROTEIN"/>
    <property type="match status" value="1"/>
</dbReference>
<reference evidence="2" key="1">
    <citation type="submission" date="2020-08" db="EMBL/GenBank/DDBJ databases">
        <title>Chromosome-level assembly of Southern catfish (Silurus meridionalis) provides insights into visual adaptation to the nocturnal and benthic lifestyles.</title>
        <authorList>
            <person name="Zhang Y."/>
            <person name="Wang D."/>
            <person name="Peng Z."/>
        </authorList>
    </citation>
    <scope>NUCLEOTIDE SEQUENCE</scope>
    <source>
        <strain evidence="2">SWU-2019-XX</strain>
        <tissue evidence="2">Muscle</tissue>
    </source>
</reference>
<comment type="caution">
    <text evidence="2">The sequence shown here is derived from an EMBL/GenBank/DDBJ whole genome shotgun (WGS) entry which is preliminary data.</text>
</comment>
<feature type="domain" description="Alkylated DNA repair protein AlkB homologue 8 N-terminal" evidence="1">
    <location>
        <begin position="104"/>
        <end position="126"/>
    </location>
</feature>
<dbReference type="Proteomes" id="UP000606274">
    <property type="component" value="Unassembled WGS sequence"/>
</dbReference>
<gene>
    <name evidence="2" type="ORF">HF521_008603</name>
</gene>
<dbReference type="EMBL" id="JABFDY010000019">
    <property type="protein sequence ID" value="KAF7693287.1"/>
    <property type="molecule type" value="Genomic_DNA"/>
</dbReference>
<dbReference type="GO" id="GO:0016706">
    <property type="term" value="F:2-oxoglutarate-dependent dioxygenase activity"/>
    <property type="evidence" value="ECO:0007669"/>
    <property type="project" value="InterPro"/>
</dbReference>
<sequence length="164" mass="18445">HNTAYDCVATSNSTTIIKFADNTVVVGLISNNDETVYLQEVKNLERWCQGNNLLLNISKNKELIVHEAGAVIPTAKHQWSGLSPVERVDSFRYLGVHITQDLSWSCHINTLVKKAWQRLYHLRRLRVFPNFLVQEQHHAGQASPPDIPTMDSLLCCIQGNASAP</sequence>
<evidence type="ECO:0000259" key="1">
    <source>
        <dbReference type="Pfam" id="PF09004"/>
    </source>
</evidence>
<dbReference type="Pfam" id="PF09004">
    <property type="entry name" value="ALKBH8_N"/>
    <property type="match status" value="1"/>
</dbReference>
<protein>
    <recommendedName>
        <fullName evidence="1">Alkylated DNA repair protein AlkB homologue 8 N-terminal domain-containing protein</fullName>
    </recommendedName>
</protein>
<accession>A0A8T0APB5</accession>
<evidence type="ECO:0000313" key="3">
    <source>
        <dbReference type="Proteomes" id="UP000606274"/>
    </source>
</evidence>
<organism evidence="2 3">
    <name type="scientific">Silurus meridionalis</name>
    <name type="common">Southern catfish</name>
    <name type="synonym">Silurus soldatovi meridionalis</name>
    <dbReference type="NCBI Taxonomy" id="175797"/>
    <lineage>
        <taxon>Eukaryota</taxon>
        <taxon>Metazoa</taxon>
        <taxon>Chordata</taxon>
        <taxon>Craniata</taxon>
        <taxon>Vertebrata</taxon>
        <taxon>Euteleostomi</taxon>
        <taxon>Actinopterygii</taxon>
        <taxon>Neopterygii</taxon>
        <taxon>Teleostei</taxon>
        <taxon>Ostariophysi</taxon>
        <taxon>Siluriformes</taxon>
        <taxon>Siluridae</taxon>
        <taxon>Silurus</taxon>
    </lineage>
</organism>
<feature type="non-terminal residue" evidence="2">
    <location>
        <position position="1"/>
    </location>
</feature>
<name>A0A8T0APB5_SILME</name>
<dbReference type="GO" id="GO:0008168">
    <property type="term" value="F:methyltransferase activity"/>
    <property type="evidence" value="ECO:0007669"/>
    <property type="project" value="InterPro"/>
</dbReference>
<keyword evidence="3" id="KW-1185">Reference proteome</keyword>
<proteinExistence type="predicted"/>
<dbReference type="AlphaFoldDB" id="A0A8T0APB5"/>
<evidence type="ECO:0000313" key="2">
    <source>
        <dbReference type="EMBL" id="KAF7693287.1"/>
    </source>
</evidence>
<dbReference type="InterPro" id="IPR015095">
    <property type="entry name" value="AlkB_hom8_N"/>
</dbReference>